<keyword evidence="3" id="KW-1185">Reference proteome</keyword>
<dbReference type="Proteomes" id="UP001519325">
    <property type="component" value="Unassembled WGS sequence"/>
</dbReference>
<dbReference type="CDD" id="cd06259">
    <property type="entry name" value="YdcF-like"/>
    <property type="match status" value="1"/>
</dbReference>
<proteinExistence type="predicted"/>
<name>A0ABS4QQ95_9NOCA</name>
<comment type="caution">
    <text evidence="2">The sequence shown here is derived from an EMBL/GenBank/DDBJ whole genome shotgun (WGS) entry which is preliminary data.</text>
</comment>
<dbReference type="InterPro" id="IPR003848">
    <property type="entry name" value="DUF218"/>
</dbReference>
<evidence type="ECO:0000313" key="3">
    <source>
        <dbReference type="Proteomes" id="UP001519325"/>
    </source>
</evidence>
<reference evidence="2 3" key="1">
    <citation type="submission" date="2021-03" db="EMBL/GenBank/DDBJ databases">
        <title>Sequencing the genomes of 1000 actinobacteria strains.</title>
        <authorList>
            <person name="Klenk H.-P."/>
        </authorList>
    </citation>
    <scope>NUCLEOTIDE SEQUENCE [LARGE SCALE GENOMIC DNA]</scope>
    <source>
        <strain evidence="2 3">DSM 45516</strain>
    </source>
</reference>
<protein>
    <submittedName>
        <fullName evidence="2">Vancomycin permeability regulator SanA</fullName>
    </submittedName>
</protein>
<dbReference type="EMBL" id="JAGGMR010000001">
    <property type="protein sequence ID" value="MBP2192821.1"/>
    <property type="molecule type" value="Genomic_DNA"/>
</dbReference>
<accession>A0ABS4QQ95</accession>
<feature type="domain" description="DUF218" evidence="1">
    <location>
        <begin position="53"/>
        <end position="175"/>
    </location>
</feature>
<dbReference type="PANTHER" id="PTHR30336">
    <property type="entry name" value="INNER MEMBRANE PROTEIN, PROBABLE PERMEASE"/>
    <property type="match status" value="1"/>
</dbReference>
<dbReference type="Pfam" id="PF02698">
    <property type="entry name" value="DUF218"/>
    <property type="match status" value="1"/>
</dbReference>
<evidence type="ECO:0000313" key="2">
    <source>
        <dbReference type="EMBL" id="MBP2192821.1"/>
    </source>
</evidence>
<evidence type="ECO:0000259" key="1">
    <source>
        <dbReference type="Pfam" id="PF02698"/>
    </source>
</evidence>
<sequence length="227" mass="24668">MGIMGFKPRRRTVLRWSAAVVLIGALAVSASVGWVRYQASGREYAADAVPATDVAIVFGAQVYDDGQPSPYLAARLDIGRQLLESGKVRALLLTGDNGRRTYDEPEAMRRYLVGKGVPAAKIALDYAGFDTYQSCVRANKIFGVRQAIVVTQDFSVPRTVALCRSAGIETAAVADHSQPHEGVWIKCWVRDQIAAIKAVWEMATEPDPKFLGNVETSVRDAIASSPR</sequence>
<gene>
    <name evidence="2" type="ORF">BJ987_005722</name>
</gene>
<organism evidence="2 3">
    <name type="scientific">Nocardia goodfellowii</name>
    <dbReference type="NCBI Taxonomy" id="882446"/>
    <lineage>
        <taxon>Bacteria</taxon>
        <taxon>Bacillati</taxon>
        <taxon>Actinomycetota</taxon>
        <taxon>Actinomycetes</taxon>
        <taxon>Mycobacteriales</taxon>
        <taxon>Nocardiaceae</taxon>
        <taxon>Nocardia</taxon>
    </lineage>
</organism>
<dbReference type="PANTHER" id="PTHR30336:SF6">
    <property type="entry name" value="INTEGRAL MEMBRANE PROTEIN"/>
    <property type="match status" value="1"/>
</dbReference>
<dbReference type="InterPro" id="IPR051599">
    <property type="entry name" value="Cell_Envelope_Assoc"/>
</dbReference>